<proteinExistence type="predicted"/>
<gene>
    <name evidence="1" type="ORF">KUTeg_012000</name>
</gene>
<sequence length="64" mass="7560">MVKKYYERKTVISPYPKTSSWDNFLGIPLSEVFPNQELSWLQMEESTLKNILEEKMLSFGSQNK</sequence>
<reference evidence="1 2" key="1">
    <citation type="submission" date="2022-12" db="EMBL/GenBank/DDBJ databases">
        <title>Chromosome-level genome of Tegillarca granosa.</title>
        <authorList>
            <person name="Kim J."/>
        </authorList>
    </citation>
    <scope>NUCLEOTIDE SEQUENCE [LARGE SCALE GENOMIC DNA]</scope>
    <source>
        <strain evidence="1">Teg-2019</strain>
        <tissue evidence="1">Adductor muscle</tissue>
    </source>
</reference>
<evidence type="ECO:0000313" key="1">
    <source>
        <dbReference type="EMBL" id="KAJ8310135.1"/>
    </source>
</evidence>
<dbReference type="Proteomes" id="UP001217089">
    <property type="component" value="Unassembled WGS sequence"/>
</dbReference>
<name>A0ABQ9F1V4_TEGGR</name>
<protein>
    <submittedName>
        <fullName evidence="1">Uncharacterized protein</fullName>
    </submittedName>
</protein>
<organism evidence="1 2">
    <name type="scientific">Tegillarca granosa</name>
    <name type="common">Malaysian cockle</name>
    <name type="synonym">Anadara granosa</name>
    <dbReference type="NCBI Taxonomy" id="220873"/>
    <lineage>
        <taxon>Eukaryota</taxon>
        <taxon>Metazoa</taxon>
        <taxon>Spiralia</taxon>
        <taxon>Lophotrochozoa</taxon>
        <taxon>Mollusca</taxon>
        <taxon>Bivalvia</taxon>
        <taxon>Autobranchia</taxon>
        <taxon>Pteriomorphia</taxon>
        <taxon>Arcoida</taxon>
        <taxon>Arcoidea</taxon>
        <taxon>Arcidae</taxon>
        <taxon>Tegillarca</taxon>
    </lineage>
</organism>
<keyword evidence="2" id="KW-1185">Reference proteome</keyword>
<accession>A0ABQ9F1V4</accession>
<dbReference type="EMBL" id="JARBDR010000640">
    <property type="protein sequence ID" value="KAJ8310135.1"/>
    <property type="molecule type" value="Genomic_DNA"/>
</dbReference>
<comment type="caution">
    <text evidence="1">The sequence shown here is derived from an EMBL/GenBank/DDBJ whole genome shotgun (WGS) entry which is preliminary data.</text>
</comment>
<evidence type="ECO:0000313" key="2">
    <source>
        <dbReference type="Proteomes" id="UP001217089"/>
    </source>
</evidence>